<evidence type="ECO:0000313" key="3">
    <source>
        <dbReference type="Proteomes" id="UP000196710"/>
    </source>
</evidence>
<name>A0A1Z2XU51_9FIRM</name>
<gene>
    <name evidence="1" type="ORF">ADH66_15405</name>
    <name evidence="2" type="ORF">I5Q82_05785</name>
</gene>
<reference evidence="1" key="1">
    <citation type="journal article" date="2017" name="Genome Announc.">
        <title>High-Quality Whole-Genome Sequences of the Oligo-Mouse-Microbiota Bacterial Community.</title>
        <authorList>
            <person name="Garzetti D."/>
            <person name="Brugiroux S."/>
            <person name="Bunk B."/>
            <person name="Pukall R."/>
            <person name="McCoy K.D."/>
            <person name="Macpherson A.J."/>
            <person name="Stecher B."/>
        </authorList>
    </citation>
    <scope>NUCLEOTIDE SEQUENCE</scope>
    <source>
        <strain evidence="1">KB18</strain>
    </source>
</reference>
<dbReference type="EMBL" id="CP021422">
    <property type="protein sequence ID" value="ASB41919.1"/>
    <property type="molecule type" value="Genomic_DNA"/>
</dbReference>
<dbReference type="InterPro" id="IPR036388">
    <property type="entry name" value="WH-like_DNA-bd_sf"/>
</dbReference>
<keyword evidence="3" id="KW-1185">Reference proteome</keyword>
<dbReference type="SUPFAM" id="SSF46785">
    <property type="entry name" value="Winged helix' DNA-binding domain"/>
    <property type="match status" value="1"/>
</dbReference>
<evidence type="ECO:0000313" key="2">
    <source>
        <dbReference type="EMBL" id="QQR31185.1"/>
    </source>
</evidence>
<dbReference type="KEGG" id="amur:ADH66_15405"/>
<evidence type="ECO:0000313" key="1">
    <source>
        <dbReference type="EMBL" id="ASB41919.1"/>
    </source>
</evidence>
<protein>
    <submittedName>
        <fullName evidence="2">Helix-turn-helix domain-containing protein</fullName>
    </submittedName>
</protein>
<dbReference type="Proteomes" id="UP000596035">
    <property type="component" value="Chromosome"/>
</dbReference>
<sequence length="86" mass="10169">MGRYDFLYKMDLQHRAMAVYIYLADRSNKNGECWPAIPTIGRELKLSQSTVRRALKDLRKVELVETEQRYRTKGGKSSLLFRLKKM</sequence>
<dbReference type="AlphaFoldDB" id="A0A1Z2XU51"/>
<proteinExistence type="predicted"/>
<accession>A0A1Z2XU51</accession>
<dbReference type="Pfam" id="PF13730">
    <property type="entry name" value="HTH_36"/>
    <property type="match status" value="1"/>
</dbReference>
<dbReference type="InterPro" id="IPR036390">
    <property type="entry name" value="WH_DNA-bd_sf"/>
</dbReference>
<organism evidence="2 4">
    <name type="scientific">Acutalibacter muris</name>
    <dbReference type="NCBI Taxonomy" id="1796620"/>
    <lineage>
        <taxon>Bacteria</taxon>
        <taxon>Bacillati</taxon>
        <taxon>Bacillota</taxon>
        <taxon>Clostridia</taxon>
        <taxon>Eubacteriales</taxon>
        <taxon>Acutalibacteraceae</taxon>
        <taxon>Acutalibacter</taxon>
    </lineage>
</organism>
<reference evidence="2 4" key="3">
    <citation type="submission" date="2020-11" db="EMBL/GenBank/DDBJ databases">
        <title>Closed and high quality bacterial genomes of the OMM12 community.</title>
        <authorList>
            <person name="Marbouty M."/>
            <person name="Lamy-Besnier Q."/>
            <person name="Debarbieux L."/>
            <person name="Koszul R."/>
        </authorList>
    </citation>
    <scope>NUCLEOTIDE SEQUENCE [LARGE SCALE GENOMIC DNA]</scope>
    <source>
        <strain evidence="2 4">KB18</strain>
    </source>
</reference>
<dbReference type="EMBL" id="CP065321">
    <property type="protein sequence ID" value="QQR31185.1"/>
    <property type="molecule type" value="Genomic_DNA"/>
</dbReference>
<evidence type="ECO:0000313" key="4">
    <source>
        <dbReference type="Proteomes" id="UP000596035"/>
    </source>
</evidence>
<dbReference type="Proteomes" id="UP000196710">
    <property type="component" value="Chromosome"/>
</dbReference>
<reference evidence="3" key="2">
    <citation type="submission" date="2017-05" db="EMBL/GenBank/DDBJ databases">
        <title>Improved OligoMM genomes.</title>
        <authorList>
            <person name="Garzetti D."/>
        </authorList>
    </citation>
    <scope>NUCLEOTIDE SEQUENCE [LARGE SCALE GENOMIC DNA]</scope>
    <source>
        <strain evidence="3">KB18</strain>
    </source>
</reference>
<dbReference type="Gene3D" id="1.10.10.10">
    <property type="entry name" value="Winged helix-like DNA-binding domain superfamily/Winged helix DNA-binding domain"/>
    <property type="match status" value="1"/>
</dbReference>